<reference evidence="1" key="1">
    <citation type="submission" date="2022-07" db="EMBL/GenBank/DDBJ databases">
        <title>Genome sequencing of Photobacterium atrarenae GJH2-4.</title>
        <authorList>
            <person name="Park S.-J."/>
        </authorList>
    </citation>
    <scope>NUCLEOTIDE SEQUENCE</scope>
    <source>
        <strain evidence="1">GJH2-4</strain>
    </source>
</reference>
<dbReference type="EMBL" id="CP101509">
    <property type="protein sequence ID" value="UTV30860.1"/>
    <property type="molecule type" value="Genomic_DNA"/>
</dbReference>
<proteinExistence type="predicted"/>
<gene>
    <name evidence="1" type="ORF">NNL38_20095</name>
</gene>
<keyword evidence="2" id="KW-1185">Reference proteome</keyword>
<name>A0ABY5GNG7_9GAMM</name>
<dbReference type="RefSeq" id="WP_255392228.1">
    <property type="nucleotide sequence ID" value="NZ_CP101509.1"/>
</dbReference>
<protein>
    <submittedName>
        <fullName evidence="1">Uncharacterized protein</fullName>
    </submittedName>
</protein>
<evidence type="ECO:0000313" key="2">
    <source>
        <dbReference type="Proteomes" id="UP001057998"/>
    </source>
</evidence>
<organism evidence="1 2">
    <name type="scientific">Photobacterium atrarenae</name>
    <dbReference type="NCBI Taxonomy" id="865757"/>
    <lineage>
        <taxon>Bacteria</taxon>
        <taxon>Pseudomonadati</taxon>
        <taxon>Pseudomonadota</taxon>
        <taxon>Gammaproteobacteria</taxon>
        <taxon>Vibrionales</taxon>
        <taxon>Vibrionaceae</taxon>
        <taxon>Photobacterium</taxon>
    </lineage>
</organism>
<sequence length="166" mass="18480">MRELSVDLQTSALDEAFRNAPELVLSHLRRGVMRAAGDVENVSRDEAPTASFGLRNAIRSKTIGELQQLVQSSQNYNDLVVQKTSSQGFPRLRMIEDWIKDQRLQPHNPKHTQSDLAFMIARSIARNGTAPNDFYDRAADQTSYRVADILNASVAAGLRAAGLRSR</sequence>
<evidence type="ECO:0000313" key="1">
    <source>
        <dbReference type="EMBL" id="UTV30860.1"/>
    </source>
</evidence>
<accession>A0ABY5GNG7</accession>
<dbReference type="Proteomes" id="UP001057998">
    <property type="component" value="Chromosome 2"/>
</dbReference>